<keyword evidence="4" id="KW-0169">Cobalamin biosynthesis</keyword>
<dbReference type="Pfam" id="PF13241">
    <property type="entry name" value="NAD_binding_7"/>
    <property type="match status" value="1"/>
</dbReference>
<dbReference type="SUPFAM" id="SSF51735">
    <property type="entry name" value="NAD(P)-binding Rossmann-fold domains"/>
    <property type="match status" value="1"/>
</dbReference>
<name>A0A926E4J7_9FIRM</name>
<protein>
    <recommendedName>
        <fullName evidence="3">precorrin-2 dehydrogenase</fullName>
        <ecNumber evidence="3">1.3.1.76</ecNumber>
    </recommendedName>
</protein>
<keyword evidence="7" id="KW-0627">Porphyrin biosynthesis</keyword>
<organism evidence="9 10">
    <name type="scientific">Fumia xinanensis</name>
    <dbReference type="NCBI Taxonomy" id="2763659"/>
    <lineage>
        <taxon>Bacteria</taxon>
        <taxon>Bacillati</taxon>
        <taxon>Bacillota</taxon>
        <taxon>Clostridia</taxon>
        <taxon>Eubacteriales</taxon>
        <taxon>Oscillospiraceae</taxon>
        <taxon>Fumia</taxon>
    </lineage>
</organism>
<dbReference type="Pfam" id="PF02571">
    <property type="entry name" value="CbiJ"/>
    <property type="match status" value="1"/>
</dbReference>
<keyword evidence="10" id="KW-1185">Reference proteome</keyword>
<comment type="pathway">
    <text evidence="1">Cofactor biosynthesis; adenosylcobalamin biosynthesis.</text>
</comment>
<keyword evidence="5 9" id="KW-0560">Oxidoreductase</keyword>
<comment type="caution">
    <text evidence="9">The sequence shown here is derived from an EMBL/GenBank/DDBJ whole genome shotgun (WGS) entry which is preliminary data.</text>
</comment>
<proteinExistence type="predicted"/>
<comment type="pathway">
    <text evidence="2">Porphyrin-containing compound metabolism; siroheme biosynthesis; sirohydrochlorin from precorrin-2: step 1/1.</text>
</comment>
<dbReference type="EMBL" id="JACRSV010000001">
    <property type="protein sequence ID" value="MBC8559420.1"/>
    <property type="molecule type" value="Genomic_DNA"/>
</dbReference>
<reference evidence="9" key="1">
    <citation type="submission" date="2020-08" db="EMBL/GenBank/DDBJ databases">
        <title>Genome public.</title>
        <authorList>
            <person name="Liu C."/>
            <person name="Sun Q."/>
        </authorList>
    </citation>
    <scope>NUCLEOTIDE SEQUENCE</scope>
    <source>
        <strain evidence="9">NSJ-33</strain>
    </source>
</reference>
<evidence type="ECO:0000256" key="6">
    <source>
        <dbReference type="ARBA" id="ARBA00023027"/>
    </source>
</evidence>
<evidence type="ECO:0000256" key="8">
    <source>
        <dbReference type="ARBA" id="ARBA00047561"/>
    </source>
</evidence>
<evidence type="ECO:0000256" key="1">
    <source>
        <dbReference type="ARBA" id="ARBA00004953"/>
    </source>
</evidence>
<dbReference type="GO" id="GO:0009236">
    <property type="term" value="P:cobalamin biosynthetic process"/>
    <property type="evidence" value="ECO:0007669"/>
    <property type="project" value="UniProtKB-KW"/>
</dbReference>
<evidence type="ECO:0000256" key="4">
    <source>
        <dbReference type="ARBA" id="ARBA00022573"/>
    </source>
</evidence>
<dbReference type="EC" id="1.3.1.76" evidence="3"/>
<dbReference type="InterPro" id="IPR006367">
    <property type="entry name" value="Sirohaem_synthase_N"/>
</dbReference>
<evidence type="ECO:0000256" key="7">
    <source>
        <dbReference type="ARBA" id="ARBA00023244"/>
    </source>
</evidence>
<dbReference type="InterPro" id="IPR036291">
    <property type="entry name" value="NAD(P)-bd_dom_sf"/>
</dbReference>
<dbReference type="PANTHER" id="PTHR36925">
    <property type="entry name" value="COBALT-PRECORRIN-6A REDUCTASE"/>
    <property type="match status" value="1"/>
</dbReference>
<evidence type="ECO:0000256" key="5">
    <source>
        <dbReference type="ARBA" id="ARBA00023002"/>
    </source>
</evidence>
<dbReference type="NCBIfam" id="TIGR00715">
    <property type="entry name" value="precor6x_red"/>
    <property type="match status" value="1"/>
</dbReference>
<dbReference type="Proteomes" id="UP000610760">
    <property type="component" value="Unassembled WGS sequence"/>
</dbReference>
<dbReference type="InterPro" id="IPR003723">
    <property type="entry name" value="Precorrin-6x_reduct"/>
</dbReference>
<dbReference type="GO" id="GO:0016994">
    <property type="term" value="F:precorrin-6A reductase activity"/>
    <property type="evidence" value="ECO:0007669"/>
    <property type="project" value="InterPro"/>
</dbReference>
<dbReference type="Gene3D" id="3.40.50.720">
    <property type="entry name" value="NAD(P)-binding Rossmann-like Domain"/>
    <property type="match status" value="1"/>
</dbReference>
<accession>A0A926E4J7</accession>
<dbReference type="RefSeq" id="WP_249294313.1">
    <property type="nucleotide sequence ID" value="NZ_JACRSV010000001.1"/>
</dbReference>
<dbReference type="NCBIfam" id="TIGR01470">
    <property type="entry name" value="cysG_Nterm"/>
    <property type="match status" value="1"/>
</dbReference>
<dbReference type="GO" id="GO:0019354">
    <property type="term" value="P:siroheme biosynthetic process"/>
    <property type="evidence" value="ECO:0007669"/>
    <property type="project" value="InterPro"/>
</dbReference>
<evidence type="ECO:0000256" key="2">
    <source>
        <dbReference type="ARBA" id="ARBA00005010"/>
    </source>
</evidence>
<evidence type="ECO:0000313" key="9">
    <source>
        <dbReference type="EMBL" id="MBC8559420.1"/>
    </source>
</evidence>
<dbReference type="AlphaFoldDB" id="A0A926E4J7"/>
<dbReference type="PROSITE" id="PS51014">
    <property type="entry name" value="COBK_CBIJ"/>
    <property type="match status" value="1"/>
</dbReference>
<evidence type="ECO:0000256" key="3">
    <source>
        <dbReference type="ARBA" id="ARBA00012400"/>
    </source>
</evidence>
<gene>
    <name evidence="9" type="primary">cobK</name>
    <name evidence="9" type="ORF">H8710_04970</name>
</gene>
<dbReference type="GO" id="GO:0043115">
    <property type="term" value="F:precorrin-2 dehydrogenase activity"/>
    <property type="evidence" value="ECO:0007669"/>
    <property type="project" value="UniProtKB-EC"/>
</dbReference>
<sequence length="414" mass="44659">MTERIFLFAGTSEGRLCGEFLSEAGFPADVFVATEYGKEIFPERPGLTVHEGRLGAAEMEVAFPEGCIVIDATHPYAREVSANLKAACKNRNAVYLRLLRPAGDGDLSGCVIVESAEAAADWLDRREGSVLLTTGSKELCAFAELRGFSERFYARVLPSGEAISQCRELGLSPKHIIAMQGPFSAELNAALLRQVGAKYLVTKDAGREGGFLEKLAAARRCGVTAVVIARPREAGLSLEQVKEELRRRFGGKKPAASPEVPRFPAFIDLNGKPVLVVGGGEIASRRVETLLHFGASITVVAPDGSAAVEALAHGGKIRWERREYRDDLASRYVLAIAATTDRAVNRAVGEAAKALRIPVSVADSREESSFYFPAVVAEGNLIGGFVSKDGKGHSLVREQTEKVRRFLRENLSGK</sequence>
<keyword evidence="6" id="KW-0520">NAD</keyword>
<dbReference type="PANTHER" id="PTHR36925:SF1">
    <property type="entry name" value="COBALT-PRECORRIN-6A REDUCTASE"/>
    <property type="match status" value="1"/>
</dbReference>
<comment type="catalytic activity">
    <reaction evidence="8">
        <text>precorrin-2 + NAD(+) = sirohydrochlorin + NADH + 2 H(+)</text>
        <dbReference type="Rhea" id="RHEA:15613"/>
        <dbReference type="ChEBI" id="CHEBI:15378"/>
        <dbReference type="ChEBI" id="CHEBI:57540"/>
        <dbReference type="ChEBI" id="CHEBI:57945"/>
        <dbReference type="ChEBI" id="CHEBI:58351"/>
        <dbReference type="ChEBI" id="CHEBI:58827"/>
        <dbReference type="EC" id="1.3.1.76"/>
    </reaction>
</comment>
<evidence type="ECO:0000313" key="10">
    <source>
        <dbReference type="Proteomes" id="UP000610760"/>
    </source>
</evidence>